<feature type="compositionally biased region" description="Acidic residues" evidence="1">
    <location>
        <begin position="22"/>
        <end position="32"/>
    </location>
</feature>
<dbReference type="OrthoDB" id="7881929at2759"/>
<proteinExistence type="predicted"/>
<feature type="domain" description="HAT C-terminal dimerisation" evidence="2">
    <location>
        <begin position="146"/>
        <end position="226"/>
    </location>
</feature>
<dbReference type="InterPro" id="IPR012337">
    <property type="entry name" value="RNaseH-like_sf"/>
</dbReference>
<sequence>MDRASQSISSEEVDYCGLQEAIGDDEPNECEGEGVKGDAPPTSDEPPSTSSKIKGTSPAVVASNSETKIGTTITKKPTRPPSWLCREALARMIIIDELPFRYKIKFVEFAFARLYDTYPSNALSASTSQSKDDIVKDQLESKTEIKIYLAKAREKMSDKFDILNWWKVSSSKYPILALIASDVLAVPMSIVASESTFSTGGHVLDPYRSSLSPRMVEALICAQTWYRNSPLPCDMEPPEEAEAIDREVNKVCEGIVDLEI</sequence>
<evidence type="ECO:0000313" key="3">
    <source>
        <dbReference type="EMBL" id="KAF7826406.1"/>
    </source>
</evidence>
<dbReference type="SUPFAM" id="SSF53098">
    <property type="entry name" value="Ribonuclease H-like"/>
    <property type="match status" value="1"/>
</dbReference>
<dbReference type="InterPro" id="IPR008906">
    <property type="entry name" value="HATC_C_dom"/>
</dbReference>
<organism evidence="3 4">
    <name type="scientific">Senna tora</name>
    <dbReference type="NCBI Taxonomy" id="362788"/>
    <lineage>
        <taxon>Eukaryota</taxon>
        <taxon>Viridiplantae</taxon>
        <taxon>Streptophyta</taxon>
        <taxon>Embryophyta</taxon>
        <taxon>Tracheophyta</taxon>
        <taxon>Spermatophyta</taxon>
        <taxon>Magnoliopsida</taxon>
        <taxon>eudicotyledons</taxon>
        <taxon>Gunneridae</taxon>
        <taxon>Pentapetalae</taxon>
        <taxon>rosids</taxon>
        <taxon>fabids</taxon>
        <taxon>Fabales</taxon>
        <taxon>Fabaceae</taxon>
        <taxon>Caesalpinioideae</taxon>
        <taxon>Cassia clade</taxon>
        <taxon>Senna</taxon>
    </lineage>
</organism>
<protein>
    <submittedName>
        <fullName evidence="3">Zinc finger BED domain-containing protein RICESLEEPER 2-like</fullName>
    </submittedName>
</protein>
<gene>
    <name evidence="3" type="ORF">G2W53_017570</name>
</gene>
<accession>A0A834TT14</accession>
<dbReference type="PANTHER" id="PTHR23272">
    <property type="entry name" value="BED FINGER-RELATED"/>
    <property type="match status" value="1"/>
</dbReference>
<dbReference type="EMBL" id="JAAIUW010000006">
    <property type="protein sequence ID" value="KAF7826406.1"/>
    <property type="molecule type" value="Genomic_DNA"/>
</dbReference>
<dbReference type="PANTHER" id="PTHR23272:SF161">
    <property type="entry name" value="ZINC FINGER BED DOMAIN-CONTAINING PROTEIN RICESLEEPER 1-LIKE"/>
    <property type="match status" value="1"/>
</dbReference>
<reference evidence="3" key="1">
    <citation type="submission" date="2020-09" db="EMBL/GenBank/DDBJ databases">
        <title>Genome-Enabled Discovery of Anthraquinone Biosynthesis in Senna tora.</title>
        <authorList>
            <person name="Kang S.-H."/>
            <person name="Pandey R.P."/>
            <person name="Lee C.-M."/>
            <person name="Sim J.-S."/>
            <person name="Jeong J.-T."/>
            <person name="Choi B.-S."/>
            <person name="Jung M."/>
            <person name="Ginzburg D."/>
            <person name="Zhao K."/>
            <person name="Won S.Y."/>
            <person name="Oh T.-J."/>
            <person name="Yu Y."/>
            <person name="Kim N.-H."/>
            <person name="Lee O.R."/>
            <person name="Lee T.-H."/>
            <person name="Bashyal P."/>
            <person name="Kim T.-S."/>
            <person name="Lee W.-H."/>
            <person name="Kawkins C."/>
            <person name="Kim C.-K."/>
            <person name="Kim J.S."/>
            <person name="Ahn B.O."/>
            <person name="Rhee S.Y."/>
            <person name="Sohng J.K."/>
        </authorList>
    </citation>
    <scope>NUCLEOTIDE SEQUENCE</scope>
    <source>
        <tissue evidence="3">Leaf</tissue>
    </source>
</reference>
<feature type="compositionally biased region" description="Low complexity" evidence="1">
    <location>
        <begin position="40"/>
        <end position="51"/>
    </location>
</feature>
<feature type="region of interest" description="Disordered" evidence="1">
    <location>
        <begin position="1"/>
        <end position="61"/>
    </location>
</feature>
<keyword evidence="4" id="KW-1185">Reference proteome</keyword>
<evidence type="ECO:0000313" key="4">
    <source>
        <dbReference type="Proteomes" id="UP000634136"/>
    </source>
</evidence>
<dbReference type="GO" id="GO:0046983">
    <property type="term" value="F:protein dimerization activity"/>
    <property type="evidence" value="ECO:0007669"/>
    <property type="project" value="InterPro"/>
</dbReference>
<comment type="caution">
    <text evidence="3">The sequence shown here is derived from an EMBL/GenBank/DDBJ whole genome shotgun (WGS) entry which is preliminary data.</text>
</comment>
<feature type="compositionally biased region" description="Polar residues" evidence="1">
    <location>
        <begin position="1"/>
        <end position="10"/>
    </location>
</feature>
<name>A0A834TT14_9FABA</name>
<dbReference type="Proteomes" id="UP000634136">
    <property type="component" value="Unassembled WGS sequence"/>
</dbReference>
<evidence type="ECO:0000259" key="2">
    <source>
        <dbReference type="Pfam" id="PF05699"/>
    </source>
</evidence>
<dbReference type="Pfam" id="PF05699">
    <property type="entry name" value="Dimer_Tnp_hAT"/>
    <property type="match status" value="1"/>
</dbReference>
<evidence type="ECO:0000256" key="1">
    <source>
        <dbReference type="SAM" id="MobiDB-lite"/>
    </source>
</evidence>
<dbReference type="AlphaFoldDB" id="A0A834TT14"/>